<evidence type="ECO:0000256" key="14">
    <source>
        <dbReference type="ARBA" id="ARBA00049255"/>
    </source>
</evidence>
<evidence type="ECO:0000256" key="7">
    <source>
        <dbReference type="ARBA" id="ARBA00022723"/>
    </source>
</evidence>
<dbReference type="InterPro" id="IPR045864">
    <property type="entry name" value="aa-tRNA-synth_II/BPL/LPL"/>
</dbReference>
<dbReference type="InterPro" id="IPR009061">
    <property type="entry name" value="DNA-bd_dom_put_sf"/>
</dbReference>
<dbReference type="GO" id="GO:0004826">
    <property type="term" value="F:phenylalanine-tRNA ligase activity"/>
    <property type="evidence" value="ECO:0007669"/>
    <property type="project" value="UniProtKB-UniRule"/>
</dbReference>
<evidence type="ECO:0000256" key="8">
    <source>
        <dbReference type="ARBA" id="ARBA00022741"/>
    </source>
</evidence>
<sequence>MRVPVDWLGDYVTLPEGVTGEQIAADLVSVGLEEEGLHTSGVGGPLVVGRVLEMTPEEQKNGKTINWCQVDVGDANGSGEPQGIVCGAHNFGVGDLVAVILPGGSLPTPQGPLTISARKTYGHVSAGMICSVRELGIGEDHDGILVLPRLLPAEVVARLAPGDDLVGVLGLDRETVEVNVTPDRGYCFSIRGIAREYSHATGAAYTDPASLPVDRGEGEGYAVRLADETPLEGVPGCDRYLARVVRGIDLTRTTPEWMARRLTEAGMRPIGLAVDVTNYVMLALGQPLHAFDLATLTGPVVVRRARPGERLTTLDDVDRALDPEDLLITDGGERVLALAGVMGGEDGEVTPGVTTDVLIESAHFDARSVGRTSRRHRLSSEAAKRFERGVDPDVTAAAAQLAVDLLVEHGGGHADPAVTDVDERPERPVVDLDLTLASRYVGVNYALDRVREILRVIGCEVQGDAGNRVVAVRPPSWRPDLTDAPGLVEEVARIDGYDKIPSVVPRAVGGRGLTHGQRARRAVATALAGQGLQEVLTYPFVGTERFDELALDEGDPHRDAVRLANPLSDEAPLLRTALLQTLPEALRRNVSRGSRDVALFEIDSVTLPSGEMLAPVPGVGEQPDDEVLSQIRSAVPAQPWHVAVMAAGQADRSGWWGRGRPVDVVDVVGWAHAVADALGVEVRREQSERASFHPGRCVDLTLVDGTLVGWAGELHPTVVQRLGLPPRTSAAELDLDVLVAASDHRTQASPLSTHPLATSDVALEVPRGVRFSAVEESLQAGAGELLESLELFDVYAGDQVAQDRHSLAFRMHFRAPDRTLTTQEVNAARDAAVGRAAQDHGAVQR</sequence>
<evidence type="ECO:0000256" key="13">
    <source>
        <dbReference type="ARBA" id="ARBA00023146"/>
    </source>
</evidence>
<keyword evidence="8 15" id="KW-0547">Nucleotide-binding</keyword>
<evidence type="ECO:0000256" key="1">
    <source>
        <dbReference type="ARBA" id="ARBA00004496"/>
    </source>
</evidence>
<evidence type="ECO:0000256" key="15">
    <source>
        <dbReference type="HAMAP-Rule" id="MF_00283"/>
    </source>
</evidence>
<dbReference type="InterPro" id="IPR004532">
    <property type="entry name" value="Phe-tRNA-ligase_IIc_bsu_bact"/>
</dbReference>
<feature type="domain" description="TRNA-binding" evidence="17">
    <location>
        <begin position="40"/>
        <end position="166"/>
    </location>
</feature>
<dbReference type="GO" id="GO:0000287">
    <property type="term" value="F:magnesium ion binding"/>
    <property type="evidence" value="ECO:0007669"/>
    <property type="project" value="UniProtKB-UniRule"/>
</dbReference>
<accession>A0A0W8I136</accession>
<comment type="catalytic activity">
    <reaction evidence="14 15">
        <text>tRNA(Phe) + L-phenylalanine + ATP = L-phenylalanyl-tRNA(Phe) + AMP + diphosphate + H(+)</text>
        <dbReference type="Rhea" id="RHEA:19413"/>
        <dbReference type="Rhea" id="RHEA-COMP:9668"/>
        <dbReference type="Rhea" id="RHEA-COMP:9699"/>
        <dbReference type="ChEBI" id="CHEBI:15378"/>
        <dbReference type="ChEBI" id="CHEBI:30616"/>
        <dbReference type="ChEBI" id="CHEBI:33019"/>
        <dbReference type="ChEBI" id="CHEBI:58095"/>
        <dbReference type="ChEBI" id="CHEBI:78442"/>
        <dbReference type="ChEBI" id="CHEBI:78531"/>
        <dbReference type="ChEBI" id="CHEBI:456215"/>
        <dbReference type="EC" id="6.1.1.20"/>
    </reaction>
</comment>
<keyword evidence="9 15" id="KW-0067">ATP-binding</keyword>
<evidence type="ECO:0000256" key="6">
    <source>
        <dbReference type="ARBA" id="ARBA00022598"/>
    </source>
</evidence>
<dbReference type="GO" id="GO:0006432">
    <property type="term" value="P:phenylalanyl-tRNA aminoacylation"/>
    <property type="evidence" value="ECO:0007669"/>
    <property type="project" value="UniProtKB-UniRule"/>
</dbReference>
<feature type="domain" description="B5" evidence="19">
    <location>
        <begin position="425"/>
        <end position="502"/>
    </location>
</feature>
<evidence type="ECO:0000259" key="17">
    <source>
        <dbReference type="PROSITE" id="PS50886"/>
    </source>
</evidence>
<dbReference type="GO" id="GO:0000049">
    <property type="term" value="F:tRNA binding"/>
    <property type="evidence" value="ECO:0007669"/>
    <property type="project" value="UniProtKB-UniRule"/>
</dbReference>
<dbReference type="InterPro" id="IPR033714">
    <property type="entry name" value="tRNA_bind_bactPheRS"/>
</dbReference>
<dbReference type="InterPro" id="IPR005147">
    <property type="entry name" value="tRNA_synthase_B5-dom"/>
</dbReference>
<dbReference type="GO" id="GO:0005524">
    <property type="term" value="F:ATP binding"/>
    <property type="evidence" value="ECO:0007669"/>
    <property type="project" value="UniProtKB-UniRule"/>
</dbReference>
<dbReference type="Gene3D" id="3.50.40.10">
    <property type="entry name" value="Phenylalanyl-trna Synthetase, Chain B, domain 3"/>
    <property type="match status" value="1"/>
</dbReference>
<organism evidence="20 21">
    <name type="scientific">Serinicoccus chungangensis</name>
    <dbReference type="NCBI Taxonomy" id="767452"/>
    <lineage>
        <taxon>Bacteria</taxon>
        <taxon>Bacillati</taxon>
        <taxon>Actinomycetota</taxon>
        <taxon>Actinomycetes</taxon>
        <taxon>Micrococcales</taxon>
        <taxon>Ornithinimicrobiaceae</taxon>
        <taxon>Serinicoccus</taxon>
    </lineage>
</organism>
<keyword evidence="12 15" id="KW-0648">Protein biosynthesis</keyword>
<dbReference type="InterPro" id="IPR041616">
    <property type="entry name" value="PheRS_beta_core"/>
</dbReference>
<dbReference type="InterPro" id="IPR002547">
    <property type="entry name" value="tRNA-bd_dom"/>
</dbReference>
<evidence type="ECO:0000256" key="9">
    <source>
        <dbReference type="ARBA" id="ARBA00022840"/>
    </source>
</evidence>
<dbReference type="Gene3D" id="3.30.930.10">
    <property type="entry name" value="Bira Bifunctional Protein, Domain 2"/>
    <property type="match status" value="1"/>
</dbReference>
<keyword evidence="5 16" id="KW-0820">tRNA-binding</keyword>
<keyword evidence="21" id="KW-1185">Reference proteome</keyword>
<dbReference type="Pfam" id="PF03484">
    <property type="entry name" value="B5"/>
    <property type="match status" value="1"/>
</dbReference>
<dbReference type="SUPFAM" id="SSF55681">
    <property type="entry name" value="Class II aaRS and biotin synthetases"/>
    <property type="match status" value="1"/>
</dbReference>
<dbReference type="PROSITE" id="PS51483">
    <property type="entry name" value="B5"/>
    <property type="match status" value="1"/>
</dbReference>
<gene>
    <name evidence="15" type="primary">pheT</name>
    <name evidence="20" type="ORF">AVL62_08815</name>
</gene>
<dbReference type="STRING" id="767452.AVL62_08815"/>
<comment type="subcellular location">
    <subcellularLocation>
        <location evidence="1 15">Cytoplasm</location>
    </subcellularLocation>
</comment>
<comment type="subunit">
    <text evidence="3 15">Tetramer of two alpha and two beta subunits.</text>
</comment>
<keyword evidence="11 16" id="KW-0694">RNA-binding</keyword>
<dbReference type="PANTHER" id="PTHR10947:SF0">
    <property type="entry name" value="PHENYLALANINE--TRNA LIGASE BETA SUBUNIT"/>
    <property type="match status" value="1"/>
</dbReference>
<evidence type="ECO:0000256" key="11">
    <source>
        <dbReference type="ARBA" id="ARBA00022884"/>
    </source>
</evidence>
<dbReference type="Pfam" id="PF03483">
    <property type="entry name" value="B3_4"/>
    <property type="match status" value="1"/>
</dbReference>
<keyword evidence="7 15" id="KW-0479">Metal-binding</keyword>
<dbReference type="InterPro" id="IPR020825">
    <property type="entry name" value="Phe-tRNA_synthase-like_B3/B4"/>
</dbReference>
<keyword evidence="10 15" id="KW-0460">Magnesium</keyword>
<dbReference type="SMART" id="SM00896">
    <property type="entry name" value="FDX-ACB"/>
    <property type="match status" value="1"/>
</dbReference>
<dbReference type="PANTHER" id="PTHR10947">
    <property type="entry name" value="PHENYLALANYL-TRNA SYNTHETASE BETA CHAIN AND LEUCINE-RICH REPEAT-CONTAINING PROTEIN 47"/>
    <property type="match status" value="1"/>
</dbReference>
<dbReference type="InterPro" id="IPR005146">
    <property type="entry name" value="B3/B4_tRNA-bd"/>
</dbReference>
<proteinExistence type="inferred from homology"/>
<name>A0A0W8I136_9MICO</name>
<comment type="similarity">
    <text evidence="2 15">Belongs to the phenylalanyl-tRNA synthetase beta subunit family. Type 1 subfamily.</text>
</comment>
<dbReference type="Gene3D" id="3.30.56.10">
    <property type="match status" value="2"/>
</dbReference>
<dbReference type="InterPro" id="IPR045060">
    <property type="entry name" value="Phe-tRNA-ligase_IIc_bsu"/>
</dbReference>
<keyword evidence="13 15" id="KW-0030">Aminoacyl-tRNA synthetase</keyword>
<dbReference type="InterPro" id="IPR005121">
    <property type="entry name" value="Fdx_antiC-bd"/>
</dbReference>
<dbReference type="SMART" id="SM00873">
    <property type="entry name" value="B3_4"/>
    <property type="match status" value="1"/>
</dbReference>
<evidence type="ECO:0000256" key="4">
    <source>
        <dbReference type="ARBA" id="ARBA00022490"/>
    </source>
</evidence>
<dbReference type="SUPFAM" id="SSF50249">
    <property type="entry name" value="Nucleic acid-binding proteins"/>
    <property type="match status" value="1"/>
</dbReference>
<dbReference type="CDD" id="cd00769">
    <property type="entry name" value="PheRS_beta_core"/>
    <property type="match status" value="1"/>
</dbReference>
<evidence type="ECO:0000259" key="18">
    <source>
        <dbReference type="PROSITE" id="PS51447"/>
    </source>
</evidence>
<dbReference type="Pfam" id="PF17759">
    <property type="entry name" value="tRNA_synthFbeta"/>
    <property type="match status" value="1"/>
</dbReference>
<dbReference type="EC" id="6.1.1.20" evidence="15"/>
<feature type="domain" description="FDX-ACB" evidence="18">
    <location>
        <begin position="752"/>
        <end position="845"/>
    </location>
</feature>
<dbReference type="CDD" id="cd02796">
    <property type="entry name" value="tRNA_bind_bactPheRS"/>
    <property type="match status" value="1"/>
</dbReference>
<evidence type="ECO:0000313" key="21">
    <source>
        <dbReference type="Proteomes" id="UP000054837"/>
    </source>
</evidence>
<dbReference type="EMBL" id="LQBL01000032">
    <property type="protein sequence ID" value="KUG51445.1"/>
    <property type="molecule type" value="Genomic_DNA"/>
</dbReference>
<evidence type="ECO:0000256" key="5">
    <source>
        <dbReference type="ARBA" id="ARBA00022555"/>
    </source>
</evidence>
<evidence type="ECO:0000256" key="16">
    <source>
        <dbReference type="PROSITE-ProRule" id="PRU00209"/>
    </source>
</evidence>
<feature type="binding site" evidence="15">
    <location>
        <position position="489"/>
    </location>
    <ligand>
        <name>Mg(2+)</name>
        <dbReference type="ChEBI" id="CHEBI:18420"/>
        <note>shared with alpha subunit</note>
    </ligand>
</feature>
<dbReference type="RefSeq" id="WP_058892341.1">
    <property type="nucleotide sequence ID" value="NZ_LQBL01000032.1"/>
</dbReference>
<dbReference type="SUPFAM" id="SSF56037">
    <property type="entry name" value="PheT/TilS domain"/>
    <property type="match status" value="1"/>
</dbReference>
<dbReference type="Gene3D" id="2.40.50.140">
    <property type="entry name" value="Nucleic acid-binding proteins"/>
    <property type="match status" value="1"/>
</dbReference>
<dbReference type="Pfam" id="PF01588">
    <property type="entry name" value="tRNA_bind"/>
    <property type="match status" value="1"/>
</dbReference>
<comment type="caution">
    <text evidence="15">Lacks conserved residue(s) required for the propagation of feature annotation.</text>
</comment>
<evidence type="ECO:0000256" key="10">
    <source>
        <dbReference type="ARBA" id="ARBA00022842"/>
    </source>
</evidence>
<evidence type="ECO:0000256" key="3">
    <source>
        <dbReference type="ARBA" id="ARBA00011209"/>
    </source>
</evidence>
<keyword evidence="4 15" id="KW-0963">Cytoplasm</keyword>
<dbReference type="SMART" id="SM00874">
    <property type="entry name" value="B5"/>
    <property type="match status" value="1"/>
</dbReference>
<dbReference type="SUPFAM" id="SSF46955">
    <property type="entry name" value="Putative DNA-binding domain"/>
    <property type="match status" value="1"/>
</dbReference>
<reference evidence="20 21" key="1">
    <citation type="submission" date="2015-12" db="EMBL/GenBank/DDBJ databases">
        <title>Serinicoccus chungangenesis strain CD08_5 genome sequencing and assembly.</title>
        <authorList>
            <person name="Chander A.M."/>
            <person name="Kaur G."/>
            <person name="Nair G.R."/>
            <person name="Dhawan D.K."/>
            <person name="Kochhar R.K."/>
            <person name="Mayilraj S."/>
            <person name="Bhadada S.K."/>
        </authorList>
    </citation>
    <scope>NUCLEOTIDE SEQUENCE [LARGE SCALE GENOMIC DNA]</scope>
    <source>
        <strain evidence="20 21">CD08_5</strain>
    </source>
</reference>
<dbReference type="AlphaFoldDB" id="A0A0W8I136"/>
<dbReference type="Proteomes" id="UP000054837">
    <property type="component" value="Unassembled WGS sequence"/>
</dbReference>
<comment type="cofactor">
    <cofactor evidence="15">
        <name>Mg(2+)</name>
        <dbReference type="ChEBI" id="CHEBI:18420"/>
    </cofactor>
    <text evidence="15">Binds 2 magnesium ions per tetramer.</text>
</comment>
<protein>
    <recommendedName>
        <fullName evidence="15">Phenylalanine--tRNA ligase beta subunit</fullName>
        <ecNumber evidence="15">6.1.1.20</ecNumber>
    </recommendedName>
    <alternativeName>
        <fullName evidence="15">Phenylalanyl-tRNA synthetase beta subunit</fullName>
        <shortName evidence="15">PheRS</shortName>
    </alternativeName>
</protein>
<dbReference type="OrthoDB" id="9805455at2"/>
<dbReference type="NCBIfam" id="TIGR00472">
    <property type="entry name" value="pheT_bact"/>
    <property type="match status" value="1"/>
</dbReference>
<evidence type="ECO:0000256" key="2">
    <source>
        <dbReference type="ARBA" id="ARBA00008653"/>
    </source>
</evidence>
<dbReference type="InterPro" id="IPR012340">
    <property type="entry name" value="NA-bd_OB-fold"/>
</dbReference>
<keyword evidence="6 15" id="KW-0436">Ligase</keyword>
<feature type="binding site" evidence="15">
    <location>
        <position position="480"/>
    </location>
    <ligand>
        <name>Mg(2+)</name>
        <dbReference type="ChEBI" id="CHEBI:18420"/>
        <note>shared with alpha subunit</note>
    </ligand>
</feature>
<dbReference type="GO" id="GO:0009328">
    <property type="term" value="C:phenylalanine-tRNA ligase complex"/>
    <property type="evidence" value="ECO:0007669"/>
    <property type="project" value="TreeGrafter"/>
</dbReference>
<comment type="caution">
    <text evidence="20">The sequence shown here is derived from an EMBL/GenBank/DDBJ whole genome shotgun (WGS) entry which is preliminary data.</text>
</comment>
<evidence type="ECO:0000259" key="19">
    <source>
        <dbReference type="PROSITE" id="PS51483"/>
    </source>
</evidence>
<evidence type="ECO:0000313" key="20">
    <source>
        <dbReference type="EMBL" id="KUG51445.1"/>
    </source>
</evidence>
<dbReference type="HAMAP" id="MF_00283">
    <property type="entry name" value="Phe_tRNA_synth_beta1"/>
    <property type="match status" value="1"/>
</dbReference>
<evidence type="ECO:0000256" key="12">
    <source>
        <dbReference type="ARBA" id="ARBA00022917"/>
    </source>
</evidence>
<feature type="binding site" evidence="15">
    <location>
        <position position="490"/>
    </location>
    <ligand>
        <name>Mg(2+)</name>
        <dbReference type="ChEBI" id="CHEBI:18420"/>
        <note>shared with alpha subunit</note>
    </ligand>
</feature>
<dbReference type="Pfam" id="PF03147">
    <property type="entry name" value="FDX-ACB"/>
    <property type="match status" value="1"/>
</dbReference>
<dbReference type="SUPFAM" id="SSF54991">
    <property type="entry name" value="Anticodon-binding domain of PheRS"/>
    <property type="match status" value="1"/>
</dbReference>
<dbReference type="Gene3D" id="3.30.70.380">
    <property type="entry name" value="Ferrodoxin-fold anticodon-binding domain"/>
    <property type="match status" value="1"/>
</dbReference>
<dbReference type="PROSITE" id="PS51447">
    <property type="entry name" value="FDX_ACB"/>
    <property type="match status" value="1"/>
</dbReference>
<dbReference type="InterPro" id="IPR036690">
    <property type="entry name" value="Fdx_antiC-bd_sf"/>
</dbReference>
<dbReference type="PROSITE" id="PS50886">
    <property type="entry name" value="TRBD"/>
    <property type="match status" value="1"/>
</dbReference>